<protein>
    <submittedName>
        <fullName evidence="1">Type VII secretion-associated protein</fullName>
    </submittedName>
</protein>
<keyword evidence="2" id="KW-1185">Reference proteome</keyword>
<accession>A0A7I7SL81</accession>
<reference evidence="1 2" key="1">
    <citation type="journal article" date="2019" name="Emerg. Microbes Infect.">
        <title>Comprehensive subspecies identification of 175 nontuberculous mycobacteria species based on 7547 genomic profiles.</title>
        <authorList>
            <person name="Matsumoto Y."/>
            <person name="Kinjo T."/>
            <person name="Motooka D."/>
            <person name="Nabeya D."/>
            <person name="Jung N."/>
            <person name="Uechi K."/>
            <person name="Horii T."/>
            <person name="Iida T."/>
            <person name="Fujita J."/>
            <person name="Nakamura S."/>
        </authorList>
    </citation>
    <scope>NUCLEOTIDE SEQUENCE [LARGE SCALE GENOMIC DNA]</scope>
    <source>
        <strain evidence="1 2">JCM 30395</strain>
    </source>
</reference>
<proteinExistence type="predicted"/>
<dbReference type="KEGG" id="msar:MSAR_06290"/>
<dbReference type="AlphaFoldDB" id="A0A7I7SL81"/>
<sequence>MPAVISTVLEIGPAAVLPLPTSISTALVDAALAGIDDTTVLLQERPVAVSDLWQSVIAASVEPDCESLTVVHPSWWAPHRVQRVVAAGATVANEVHPLSRSAALGVRVPAVVVEIADEVVAISPPAGPPVVVARPDDPGEVAQDIEIEHGTGVLIDAPPRVAGAADYARALQGALRRRGAVVRLADIGDEWPAHPNVEPRPEVAPRRRRAPVLAATSMALAFCAIGVVASRTPTPAPALDAVDIVEGRVTLRIPAHWRLTRITAGPGSRRIQASSPTDSSVALHMTQSYSPGETLSRVAQVLRQAVDEQPDSVFVDFNPADRRGGRPAITYREVRIGRDIRWAVVLDGSTRISIGCQSAPGRDASVAPVCDRAIESARELVGTNTGS</sequence>
<dbReference type="Proteomes" id="UP000466445">
    <property type="component" value="Chromosome"/>
</dbReference>
<organism evidence="1 2">
    <name type="scientific">Mycolicibacterium sarraceniae</name>
    <dbReference type="NCBI Taxonomy" id="1534348"/>
    <lineage>
        <taxon>Bacteria</taxon>
        <taxon>Bacillati</taxon>
        <taxon>Actinomycetota</taxon>
        <taxon>Actinomycetes</taxon>
        <taxon>Mycobacteriales</taxon>
        <taxon>Mycobacteriaceae</taxon>
        <taxon>Mycolicibacterium</taxon>
    </lineage>
</organism>
<evidence type="ECO:0000313" key="2">
    <source>
        <dbReference type="Proteomes" id="UP000466445"/>
    </source>
</evidence>
<evidence type="ECO:0000313" key="1">
    <source>
        <dbReference type="EMBL" id="BBY57493.1"/>
    </source>
</evidence>
<dbReference type="InterPro" id="IPR023840">
    <property type="entry name" value="T7SS_Rv3446c"/>
</dbReference>
<dbReference type="NCBIfam" id="TIGR03931">
    <property type="entry name" value="T7SS_Rv3446c"/>
    <property type="match status" value="1"/>
</dbReference>
<dbReference type="RefSeq" id="WP_163694760.1">
    <property type="nucleotide sequence ID" value="NZ_AP022595.1"/>
</dbReference>
<gene>
    <name evidence="1" type="ORF">MSAR_06290</name>
</gene>
<name>A0A7I7SL81_9MYCO</name>
<dbReference type="EMBL" id="AP022595">
    <property type="protein sequence ID" value="BBY57493.1"/>
    <property type="molecule type" value="Genomic_DNA"/>
</dbReference>